<comment type="cofactor">
    <cofactor evidence="7">
        <name>Mg(2+)</name>
        <dbReference type="ChEBI" id="CHEBI:18420"/>
    </cofactor>
    <cofactor evidence="7">
        <name>Mn(2+)</name>
        <dbReference type="ChEBI" id="CHEBI:29035"/>
    </cofactor>
    <text evidence="7">Divalent metal cations. Prefers magnesium or manganese.</text>
</comment>
<organism evidence="10 11">
    <name type="scientific">Caldanaerovirga acetigignens</name>
    <dbReference type="NCBI Taxonomy" id="447595"/>
    <lineage>
        <taxon>Bacteria</taxon>
        <taxon>Bacillati</taxon>
        <taxon>Bacillota</taxon>
        <taxon>Clostridia</taxon>
        <taxon>Thermosediminibacterales</taxon>
        <taxon>Thermosediminibacteraceae</taxon>
        <taxon>Caldanaerovirga</taxon>
    </lineage>
</organism>
<sequence length="415" mass="44792">MSLREDALKLHFENKGKIEVISKVPVSSKEDLSLAYTPGVAEPCKEIFQDPEKIYDYTAKGNMVAVVTDGTAVLGLGKIGAKAALPVMEGKAVLFKCFAGVDAFPICIDSTDIDTIVETVKLIEPVFGGINLEDVAAPSCFEIERRLKECLSIPVFHDDQHGTAIITLSALLNALKLVKKDISEITVVINGAGAAGIAIAKILLKAGVKDILLCDREGIIYEGRKEGMNWAKEEMAKLTNKEKRSGKLADALVDADVFIGVSSANIVSKEMVKSMKKDPIIFAMANPVPEINPKDAFEAGAKIVGTGRSDYPNQINNVLAFPGVFRGALDVMARDINDDMKLAAAYALADIIPSSELKEDYIIPKPFDPRVAPTVAKAVAKAAIECNVARKKVDPEEIEKRTIELVKKANSYFGK</sequence>
<dbReference type="InterPro" id="IPR045213">
    <property type="entry name" value="Malic_NAD-bd_bact_type"/>
</dbReference>
<dbReference type="EMBL" id="FRCR01000004">
    <property type="protein sequence ID" value="SHM37370.1"/>
    <property type="molecule type" value="Genomic_DNA"/>
</dbReference>
<dbReference type="PANTHER" id="PTHR43237:SF4">
    <property type="entry name" value="NADP-DEPENDENT MALIC ENZYME"/>
    <property type="match status" value="1"/>
</dbReference>
<dbReference type="GO" id="GO:0004470">
    <property type="term" value="F:malic enzyme activity"/>
    <property type="evidence" value="ECO:0007669"/>
    <property type="project" value="InterPro"/>
</dbReference>
<dbReference type="SUPFAM" id="SSF53223">
    <property type="entry name" value="Aminoacid dehydrogenase-like, N-terminal domain"/>
    <property type="match status" value="1"/>
</dbReference>
<dbReference type="PANTHER" id="PTHR43237">
    <property type="entry name" value="NADP-DEPENDENT MALIC ENZYME"/>
    <property type="match status" value="1"/>
</dbReference>
<dbReference type="InterPro" id="IPR015884">
    <property type="entry name" value="Malic_enzyme_CS"/>
</dbReference>
<dbReference type="Pfam" id="PF03949">
    <property type="entry name" value="Malic_M"/>
    <property type="match status" value="1"/>
</dbReference>
<dbReference type="InterPro" id="IPR012302">
    <property type="entry name" value="Malic_NAD-bd"/>
</dbReference>
<dbReference type="Pfam" id="PF00390">
    <property type="entry name" value="malic"/>
    <property type="match status" value="1"/>
</dbReference>
<feature type="domain" description="Malic enzyme NAD-binding" evidence="8">
    <location>
        <begin position="160"/>
        <end position="384"/>
    </location>
</feature>
<name>A0A1M7I9H4_9FIRM</name>
<dbReference type="SUPFAM" id="SSF51735">
    <property type="entry name" value="NAD(P)-binding Rossmann-fold domains"/>
    <property type="match status" value="1"/>
</dbReference>
<evidence type="ECO:0000256" key="5">
    <source>
        <dbReference type="PIRSR" id="PIRSR000106-1"/>
    </source>
</evidence>
<evidence type="ECO:0000256" key="4">
    <source>
        <dbReference type="ARBA" id="ARBA00023002"/>
    </source>
</evidence>
<comment type="cofactor">
    <cofactor evidence="1">
        <name>Mn(2+)</name>
        <dbReference type="ChEBI" id="CHEBI:29035"/>
    </cofactor>
</comment>
<feature type="binding site" evidence="6">
    <location>
        <position position="286"/>
    </location>
    <ligand>
        <name>(S)-malate</name>
        <dbReference type="ChEBI" id="CHEBI:15589"/>
    </ligand>
</feature>
<feature type="active site" description="Proton donor" evidence="5">
    <location>
        <position position="36"/>
    </location>
</feature>
<dbReference type="InterPro" id="IPR036291">
    <property type="entry name" value="NAD(P)-bd_dom_sf"/>
</dbReference>
<dbReference type="Proteomes" id="UP000184375">
    <property type="component" value="Unassembled WGS sequence"/>
</dbReference>
<dbReference type="STRING" id="447595.SAMN05660826_00896"/>
<keyword evidence="4" id="KW-0560">Oxidoreductase</keyword>
<dbReference type="GO" id="GO:0016616">
    <property type="term" value="F:oxidoreductase activity, acting on the CH-OH group of donors, NAD or NADP as acceptor"/>
    <property type="evidence" value="ECO:0007669"/>
    <property type="project" value="InterPro"/>
</dbReference>
<accession>A0A1M7I9H4</accession>
<dbReference type="PROSITE" id="PS00331">
    <property type="entry name" value="MALIC_ENZYMES"/>
    <property type="match status" value="1"/>
</dbReference>
<dbReference type="GO" id="GO:0046872">
    <property type="term" value="F:metal ion binding"/>
    <property type="evidence" value="ECO:0007669"/>
    <property type="project" value="UniProtKB-KW"/>
</dbReference>
<dbReference type="PIRSF" id="PIRSF000106">
    <property type="entry name" value="ME"/>
    <property type="match status" value="1"/>
</dbReference>
<dbReference type="Gene3D" id="3.40.50.10380">
    <property type="entry name" value="Malic enzyme, N-terminal domain"/>
    <property type="match status" value="1"/>
</dbReference>
<evidence type="ECO:0000256" key="1">
    <source>
        <dbReference type="ARBA" id="ARBA00001936"/>
    </source>
</evidence>
<evidence type="ECO:0000256" key="2">
    <source>
        <dbReference type="ARBA" id="ARBA00008785"/>
    </source>
</evidence>
<dbReference type="InterPro" id="IPR012301">
    <property type="entry name" value="Malic_N_dom"/>
</dbReference>
<feature type="binding site" evidence="6">
    <location>
        <position position="316"/>
    </location>
    <ligand>
        <name>(S)-malate</name>
        <dbReference type="ChEBI" id="CHEBI:15589"/>
    </ligand>
</feature>
<feature type="active site" description="Proton acceptor" evidence="5">
    <location>
        <position position="91"/>
    </location>
</feature>
<dbReference type="AlphaFoldDB" id="A0A1M7I9H4"/>
<comment type="similarity">
    <text evidence="2">Belongs to the malic enzymes family.</text>
</comment>
<feature type="binding site" evidence="7">
    <location>
        <position position="159"/>
    </location>
    <ligand>
        <name>a divalent metal cation</name>
        <dbReference type="ChEBI" id="CHEBI:60240"/>
    </ligand>
</feature>
<feature type="domain" description="Malic enzyme N-terminal" evidence="9">
    <location>
        <begin position="15"/>
        <end position="148"/>
    </location>
</feature>
<dbReference type="FunFam" id="3.40.50.10380:FF:000003">
    <property type="entry name" value="NADP-dependent malic enzyme"/>
    <property type="match status" value="1"/>
</dbReference>
<evidence type="ECO:0000313" key="10">
    <source>
        <dbReference type="EMBL" id="SHM37370.1"/>
    </source>
</evidence>
<dbReference type="Gene3D" id="3.40.50.720">
    <property type="entry name" value="NAD(P)-binding Rossmann-like Domain"/>
    <property type="match status" value="1"/>
</dbReference>
<feature type="binding site" evidence="7">
    <location>
        <position position="133"/>
    </location>
    <ligand>
        <name>a divalent metal cation</name>
        <dbReference type="ChEBI" id="CHEBI:60240"/>
    </ligand>
</feature>
<proteinExistence type="inferred from homology"/>
<dbReference type="OrthoDB" id="9805787at2"/>
<evidence type="ECO:0000256" key="7">
    <source>
        <dbReference type="PIRSR" id="PIRSR000106-3"/>
    </source>
</evidence>
<protein>
    <submittedName>
        <fullName evidence="10">Malate dehydrogenase (Oxaloacetate-decarboxylating)</fullName>
    </submittedName>
</protein>
<dbReference type="SMART" id="SM00919">
    <property type="entry name" value="Malic_M"/>
    <property type="match status" value="1"/>
</dbReference>
<gene>
    <name evidence="10" type="ORF">SAMN05660826_00896</name>
</gene>
<dbReference type="FunFam" id="3.40.50.720:FF:000095">
    <property type="entry name" value="NADP-dependent malic enzyme"/>
    <property type="match status" value="1"/>
</dbReference>
<dbReference type="RefSeq" id="WP_073255271.1">
    <property type="nucleotide sequence ID" value="NZ_FRCR01000004.1"/>
</dbReference>
<keyword evidence="11" id="KW-1185">Reference proteome</keyword>
<reference evidence="11" key="1">
    <citation type="submission" date="2016-11" db="EMBL/GenBank/DDBJ databases">
        <authorList>
            <person name="Varghese N."/>
            <person name="Submissions S."/>
        </authorList>
    </citation>
    <scope>NUCLEOTIDE SEQUENCE [LARGE SCALE GENOMIC DNA]</scope>
    <source>
        <strain evidence="11">DSM 18802</strain>
    </source>
</reference>
<feature type="binding site" evidence="7">
    <location>
        <position position="134"/>
    </location>
    <ligand>
        <name>a divalent metal cation</name>
        <dbReference type="ChEBI" id="CHEBI:60240"/>
    </ligand>
</feature>
<evidence type="ECO:0000313" key="11">
    <source>
        <dbReference type="Proteomes" id="UP000184375"/>
    </source>
</evidence>
<evidence type="ECO:0000259" key="8">
    <source>
        <dbReference type="SMART" id="SM00919"/>
    </source>
</evidence>
<keyword evidence="3 7" id="KW-0479">Metal-binding</keyword>
<dbReference type="InterPro" id="IPR051674">
    <property type="entry name" value="Malate_Decarboxylase"/>
</dbReference>
<dbReference type="InterPro" id="IPR046346">
    <property type="entry name" value="Aminoacid_DH-like_N_sf"/>
</dbReference>
<evidence type="ECO:0000256" key="6">
    <source>
        <dbReference type="PIRSR" id="PIRSR000106-2"/>
    </source>
</evidence>
<dbReference type="SMART" id="SM01274">
    <property type="entry name" value="malic"/>
    <property type="match status" value="1"/>
</dbReference>
<dbReference type="GO" id="GO:0051287">
    <property type="term" value="F:NAD binding"/>
    <property type="evidence" value="ECO:0007669"/>
    <property type="project" value="InterPro"/>
</dbReference>
<evidence type="ECO:0000259" key="9">
    <source>
        <dbReference type="SMART" id="SM01274"/>
    </source>
</evidence>
<dbReference type="InterPro" id="IPR037062">
    <property type="entry name" value="Malic_N_dom_sf"/>
</dbReference>
<evidence type="ECO:0000256" key="3">
    <source>
        <dbReference type="ARBA" id="ARBA00022723"/>
    </source>
</evidence>
<dbReference type="InterPro" id="IPR001891">
    <property type="entry name" value="Malic_OxRdtase"/>
</dbReference>
<dbReference type="CDD" id="cd05311">
    <property type="entry name" value="NAD_bind_2_malic_enz"/>
    <property type="match status" value="1"/>
</dbReference>